<organism evidence="1">
    <name type="scientific">hydrothermal vent metagenome</name>
    <dbReference type="NCBI Taxonomy" id="652676"/>
    <lineage>
        <taxon>unclassified sequences</taxon>
        <taxon>metagenomes</taxon>
        <taxon>ecological metagenomes</taxon>
    </lineage>
</organism>
<dbReference type="AlphaFoldDB" id="A0A1W1EKE3"/>
<dbReference type="PANTHER" id="PTHR39337:SF1">
    <property type="entry name" value="BLR5642 PROTEIN"/>
    <property type="match status" value="1"/>
</dbReference>
<dbReference type="InterPro" id="IPR014519">
    <property type="entry name" value="UCP024492"/>
</dbReference>
<evidence type="ECO:0008006" key="2">
    <source>
        <dbReference type="Google" id="ProtNLM"/>
    </source>
</evidence>
<dbReference type="InterPro" id="IPR007438">
    <property type="entry name" value="DUF488"/>
</dbReference>
<sequence>MKQIHTVGHSIYKMEDFVSLLKNNSINTIVDVRSTPYSKFASQYNRETLKHYLKENKICYIFMGDLLGARYEDKNLLFDDGKVDFKKVQEIKSFQDGITRLDKGIIKGYSISLMCSEKEAFDCHRFGLISEFLTKNGVNVNHIYPDKVVSQKILEQQLLKKYDKKLPKADLFNPDITENLQIQLAYELRNKDIAYNSITKEGDDFLRVRR</sequence>
<dbReference type="EMBL" id="FRYL01000038">
    <property type="protein sequence ID" value="SHO81349.1"/>
    <property type="molecule type" value="Genomic_DNA"/>
</dbReference>
<name>A0A1W1EKE3_9ZZZZ</name>
<reference evidence="1" key="1">
    <citation type="submission" date="2016-10" db="EMBL/GenBank/DDBJ databases">
        <authorList>
            <person name="de Groot N.N."/>
        </authorList>
    </citation>
    <scope>NUCLEOTIDE SEQUENCE</scope>
</reference>
<protein>
    <recommendedName>
        <fullName evidence="2">DUF488 domain-containing protein</fullName>
    </recommendedName>
</protein>
<proteinExistence type="predicted"/>
<accession>A0A1W1EKE3</accession>
<gene>
    <name evidence="1" type="ORF">MNB_SV-15-915</name>
</gene>
<dbReference type="PIRSF" id="PIRSF024492">
    <property type="entry name" value="UCP024492"/>
    <property type="match status" value="1"/>
</dbReference>
<evidence type="ECO:0000313" key="1">
    <source>
        <dbReference type="EMBL" id="SHO81349.1"/>
    </source>
</evidence>
<dbReference type="PANTHER" id="PTHR39337">
    <property type="entry name" value="BLR5642 PROTEIN"/>
    <property type="match status" value="1"/>
</dbReference>
<dbReference type="Pfam" id="PF04343">
    <property type="entry name" value="DUF488"/>
    <property type="match status" value="1"/>
</dbReference>